<comment type="caution">
    <text evidence="4">The sequence shown here is derived from an EMBL/GenBank/DDBJ whole genome shotgun (WGS) entry which is preliminary data.</text>
</comment>
<gene>
    <name evidence="4" type="ORF">BCR41DRAFT_292118</name>
</gene>
<dbReference type="Gene3D" id="3.40.50.1820">
    <property type="entry name" value="alpha/beta hydrolase"/>
    <property type="match status" value="1"/>
</dbReference>
<dbReference type="InParanoid" id="A0A1Y2GV48"/>
<reference evidence="4 5" key="1">
    <citation type="submission" date="2016-07" db="EMBL/GenBank/DDBJ databases">
        <title>Pervasive Adenine N6-methylation of Active Genes in Fungi.</title>
        <authorList>
            <consortium name="DOE Joint Genome Institute"/>
            <person name="Mondo S.J."/>
            <person name="Dannebaum R.O."/>
            <person name="Kuo R.C."/>
            <person name="Labutti K."/>
            <person name="Haridas S."/>
            <person name="Kuo A."/>
            <person name="Salamov A."/>
            <person name="Ahrendt S.R."/>
            <person name="Lipzen A."/>
            <person name="Sullivan W."/>
            <person name="Andreopoulos W.B."/>
            <person name="Clum A."/>
            <person name="Lindquist E."/>
            <person name="Daum C."/>
            <person name="Ramamoorthy G.K."/>
            <person name="Gryganskyi A."/>
            <person name="Culley D."/>
            <person name="Magnuson J.K."/>
            <person name="James T.Y."/>
            <person name="O'Malley M.A."/>
            <person name="Stajich J.E."/>
            <person name="Spatafora J.W."/>
            <person name="Visel A."/>
            <person name="Grigoriev I.V."/>
        </authorList>
    </citation>
    <scope>NUCLEOTIDE SEQUENCE [LARGE SCALE GENOMIC DNA]</scope>
    <source>
        <strain evidence="4 5">NRRL 3116</strain>
    </source>
</reference>
<dbReference type="OrthoDB" id="408631at2759"/>
<dbReference type="InterPro" id="IPR002018">
    <property type="entry name" value="CarbesteraseB"/>
</dbReference>
<dbReference type="PANTHER" id="PTHR43142:SF1">
    <property type="entry name" value="CARBOXYLIC ESTER HYDROLASE"/>
    <property type="match status" value="1"/>
</dbReference>
<dbReference type="Proteomes" id="UP000193648">
    <property type="component" value="Unassembled WGS sequence"/>
</dbReference>
<evidence type="ECO:0000313" key="5">
    <source>
        <dbReference type="Proteomes" id="UP000193648"/>
    </source>
</evidence>
<dbReference type="InterPro" id="IPR029058">
    <property type="entry name" value="AB_hydrolase_fold"/>
</dbReference>
<dbReference type="AlphaFoldDB" id="A0A1Y2GV48"/>
<evidence type="ECO:0000256" key="1">
    <source>
        <dbReference type="ARBA" id="ARBA00005964"/>
    </source>
</evidence>
<dbReference type="GeneID" id="33562206"/>
<dbReference type="SUPFAM" id="SSF53474">
    <property type="entry name" value="alpha/beta-Hydrolases"/>
    <property type="match status" value="1"/>
</dbReference>
<evidence type="ECO:0000259" key="3">
    <source>
        <dbReference type="Pfam" id="PF00135"/>
    </source>
</evidence>
<keyword evidence="5" id="KW-1185">Reference proteome</keyword>
<dbReference type="EMBL" id="MCFF01000008">
    <property type="protein sequence ID" value="ORZ24943.1"/>
    <property type="molecule type" value="Genomic_DNA"/>
</dbReference>
<name>A0A1Y2GV48_9FUNG</name>
<feature type="domain" description="Carboxylesterase type B" evidence="3">
    <location>
        <begin position="1"/>
        <end position="62"/>
    </location>
</feature>
<protein>
    <submittedName>
        <fullName evidence="4">Carboxylesterase</fullName>
    </submittedName>
</protein>
<evidence type="ECO:0000256" key="2">
    <source>
        <dbReference type="ARBA" id="ARBA00022801"/>
    </source>
</evidence>
<dbReference type="GO" id="GO:0016787">
    <property type="term" value="F:hydrolase activity"/>
    <property type="evidence" value="ECO:0007669"/>
    <property type="project" value="UniProtKB-KW"/>
</dbReference>
<keyword evidence="2" id="KW-0378">Hydrolase</keyword>
<feature type="non-terminal residue" evidence="4">
    <location>
        <position position="1"/>
    </location>
</feature>
<sequence length="63" mass="6822">GNWGLQDQRLTFEWIHNNIAAFGGDPSNITAMGGLSGATSIGYHMLIPQHRGLFHRAIMQSGA</sequence>
<dbReference type="PANTHER" id="PTHR43142">
    <property type="entry name" value="CARBOXYLIC ESTER HYDROLASE"/>
    <property type="match status" value="1"/>
</dbReference>
<comment type="similarity">
    <text evidence="1">Belongs to the type-B carboxylesterase/lipase family.</text>
</comment>
<dbReference type="STRING" id="64571.A0A1Y2GV48"/>
<dbReference type="RefSeq" id="XP_021883924.1">
    <property type="nucleotide sequence ID" value="XM_022020362.1"/>
</dbReference>
<feature type="non-terminal residue" evidence="4">
    <location>
        <position position="63"/>
    </location>
</feature>
<evidence type="ECO:0000313" key="4">
    <source>
        <dbReference type="EMBL" id="ORZ24943.1"/>
    </source>
</evidence>
<proteinExistence type="inferred from homology"/>
<dbReference type="Pfam" id="PF00135">
    <property type="entry name" value="COesterase"/>
    <property type="match status" value="1"/>
</dbReference>
<organism evidence="4 5">
    <name type="scientific">Lobosporangium transversale</name>
    <dbReference type="NCBI Taxonomy" id="64571"/>
    <lineage>
        <taxon>Eukaryota</taxon>
        <taxon>Fungi</taxon>
        <taxon>Fungi incertae sedis</taxon>
        <taxon>Mucoromycota</taxon>
        <taxon>Mortierellomycotina</taxon>
        <taxon>Mortierellomycetes</taxon>
        <taxon>Mortierellales</taxon>
        <taxon>Mortierellaceae</taxon>
        <taxon>Lobosporangium</taxon>
    </lineage>
</organism>
<accession>A0A1Y2GV48</accession>